<comment type="caution">
    <text evidence="8">The sequence shown here is derived from an EMBL/GenBank/DDBJ whole genome shotgun (WGS) entry which is preliminary data.</text>
</comment>
<evidence type="ECO:0000256" key="4">
    <source>
        <dbReference type="ARBA" id="ARBA00023125"/>
    </source>
</evidence>
<dbReference type="GO" id="GO:0003677">
    <property type="term" value="F:DNA binding"/>
    <property type="evidence" value="ECO:0007669"/>
    <property type="project" value="UniProtKB-KW"/>
</dbReference>
<organism evidence="8 9">
    <name type="scientific">Caballeronia hypogeia</name>
    <dbReference type="NCBI Taxonomy" id="1777140"/>
    <lineage>
        <taxon>Bacteria</taxon>
        <taxon>Pseudomonadati</taxon>
        <taxon>Pseudomonadota</taxon>
        <taxon>Betaproteobacteria</taxon>
        <taxon>Burkholderiales</taxon>
        <taxon>Burkholderiaceae</taxon>
        <taxon>Caballeronia</taxon>
    </lineage>
</organism>
<evidence type="ECO:0000313" key="8">
    <source>
        <dbReference type="EMBL" id="SAK58320.1"/>
    </source>
</evidence>
<dbReference type="EMBL" id="FCOA02000006">
    <property type="protein sequence ID" value="SAK58320.1"/>
    <property type="molecule type" value="Genomic_DNA"/>
</dbReference>
<dbReference type="Proteomes" id="UP000054851">
    <property type="component" value="Unassembled WGS sequence"/>
</dbReference>
<evidence type="ECO:0000313" key="9">
    <source>
        <dbReference type="Proteomes" id="UP000054851"/>
    </source>
</evidence>
<dbReference type="PANTHER" id="PTHR38097:SF2">
    <property type="entry name" value="DNA-BINDING PROTEIN STPA"/>
    <property type="match status" value="1"/>
</dbReference>
<protein>
    <submittedName>
        <fullName evidence="8">Histone family protein nucleoid-structuring protein H-NS</fullName>
    </submittedName>
</protein>
<dbReference type="STRING" id="1777140.AWB79_02517"/>
<dbReference type="RefSeq" id="WP_061167747.1">
    <property type="nucleotide sequence ID" value="NZ_FCOA02000006.1"/>
</dbReference>
<reference evidence="8" key="1">
    <citation type="submission" date="2016-01" db="EMBL/GenBank/DDBJ databases">
        <authorList>
            <person name="Peeters C."/>
        </authorList>
    </citation>
    <scope>NUCLEOTIDE SEQUENCE</scope>
    <source>
        <strain evidence="8">LMG 29322</strain>
    </source>
</reference>
<evidence type="ECO:0000256" key="5">
    <source>
        <dbReference type="SAM" id="Coils"/>
    </source>
</evidence>
<dbReference type="SUPFAM" id="SSF81273">
    <property type="entry name" value="H-NS histone-like proteins"/>
    <property type="match status" value="1"/>
</dbReference>
<evidence type="ECO:0000256" key="1">
    <source>
        <dbReference type="ARBA" id="ARBA00004453"/>
    </source>
</evidence>
<sequence>MATLKQIQAKLKKLQAQAETLIADRAQAVLDDIRAMMERHGLTTADIDRHGKAAKRAAKKPGVAYPAPAGRHEAMTKLAKKGKLPAKYRNPKTGETWSGWARPPAWIANVKDRSKFLIDAEGVENAAKPKAAAKKAAAKKTSTAKTAVKTATKTAAKKAKTTQTRAPAAKKAAAPAAKKTGAAKPAVKRTARKQAATNAATTTSTAPDDAVAQPQTTDSSTPQT</sequence>
<dbReference type="AlphaFoldDB" id="A0A158AKR1"/>
<evidence type="ECO:0000259" key="7">
    <source>
        <dbReference type="SMART" id="SM00528"/>
    </source>
</evidence>
<comment type="subcellular location">
    <subcellularLocation>
        <location evidence="1">Cytoplasm</location>
        <location evidence="1">Nucleoid</location>
    </subcellularLocation>
</comment>
<keyword evidence="4" id="KW-0238">DNA-binding</keyword>
<keyword evidence="3" id="KW-0963">Cytoplasm</keyword>
<feature type="coiled-coil region" evidence="5">
    <location>
        <begin position="4"/>
        <end position="31"/>
    </location>
</feature>
<keyword evidence="9" id="KW-1185">Reference proteome</keyword>
<dbReference type="Gene3D" id="4.10.430.30">
    <property type="match status" value="1"/>
</dbReference>
<gene>
    <name evidence="8" type="ORF">AWB79_02517</name>
</gene>
<comment type="similarity">
    <text evidence="2">Belongs to the histone-like protein H-NS family.</text>
</comment>
<evidence type="ECO:0000256" key="3">
    <source>
        <dbReference type="ARBA" id="ARBA00022490"/>
    </source>
</evidence>
<feature type="compositionally biased region" description="Low complexity" evidence="6">
    <location>
        <begin position="161"/>
        <end position="185"/>
    </location>
</feature>
<accession>A0A158AKR1</accession>
<feature type="compositionally biased region" description="Low complexity" evidence="6">
    <location>
        <begin position="139"/>
        <end position="154"/>
    </location>
</feature>
<feature type="compositionally biased region" description="Low complexity" evidence="6">
    <location>
        <begin position="193"/>
        <end position="224"/>
    </location>
</feature>
<dbReference type="Pfam" id="PF00816">
    <property type="entry name" value="Histone_HNS"/>
    <property type="match status" value="1"/>
</dbReference>
<dbReference type="PANTHER" id="PTHR38097">
    <property type="match status" value="1"/>
</dbReference>
<evidence type="ECO:0000256" key="2">
    <source>
        <dbReference type="ARBA" id="ARBA00010610"/>
    </source>
</evidence>
<keyword evidence="5" id="KW-0175">Coiled coil</keyword>
<dbReference type="InterPro" id="IPR027444">
    <property type="entry name" value="H-NS_C_dom"/>
</dbReference>
<evidence type="ECO:0000256" key="6">
    <source>
        <dbReference type="SAM" id="MobiDB-lite"/>
    </source>
</evidence>
<name>A0A158AKR1_9BURK</name>
<dbReference type="SMART" id="SM00528">
    <property type="entry name" value="HNS"/>
    <property type="match status" value="1"/>
</dbReference>
<proteinExistence type="inferred from homology"/>
<dbReference type="OrthoDB" id="5297879at2"/>
<dbReference type="GO" id="GO:0009295">
    <property type="term" value="C:nucleoid"/>
    <property type="evidence" value="ECO:0007669"/>
    <property type="project" value="UniProtKB-SubCell"/>
</dbReference>
<feature type="region of interest" description="Disordered" evidence="6">
    <location>
        <begin position="137"/>
        <end position="224"/>
    </location>
</feature>
<feature type="domain" description="DNA-binding protein H-NS-like C-terminal" evidence="7">
    <location>
        <begin position="78"/>
        <end position="118"/>
    </location>
</feature>